<name>A0A380FHB8_STAGA</name>
<dbReference type="AlphaFoldDB" id="A0A380FHB8"/>
<keyword evidence="1" id="KW-0132">Cell division</keyword>
<evidence type="ECO:0000313" key="2">
    <source>
        <dbReference type="Proteomes" id="UP000255277"/>
    </source>
</evidence>
<dbReference type="Proteomes" id="UP000255277">
    <property type="component" value="Unassembled WGS sequence"/>
</dbReference>
<organism evidence="1 2">
    <name type="scientific">Staphylococcus gallinarum</name>
    <dbReference type="NCBI Taxonomy" id="1293"/>
    <lineage>
        <taxon>Bacteria</taxon>
        <taxon>Bacillati</taxon>
        <taxon>Bacillota</taxon>
        <taxon>Bacilli</taxon>
        <taxon>Bacillales</taxon>
        <taxon>Staphylococcaceae</taxon>
        <taxon>Staphylococcus</taxon>
    </lineage>
</organism>
<sequence length="74" mass="8446">MVKSMISILRNKQSKIQLKKASIASGVDIKEVFLKLPIVGTEVFDESNEIEFYEDTELNGTHIEHVLEGIREKK</sequence>
<dbReference type="GO" id="GO:0051301">
    <property type="term" value="P:cell division"/>
    <property type="evidence" value="ECO:0007669"/>
    <property type="project" value="UniProtKB-KW"/>
</dbReference>
<dbReference type="EMBL" id="UHDK01000001">
    <property type="protein sequence ID" value="SUM32614.1"/>
    <property type="molecule type" value="Genomic_DNA"/>
</dbReference>
<evidence type="ECO:0000313" key="1">
    <source>
        <dbReference type="EMBL" id="SUM32614.1"/>
    </source>
</evidence>
<accession>A0A380FHB8</accession>
<keyword evidence="1" id="KW-0131">Cell cycle</keyword>
<reference evidence="1 2" key="1">
    <citation type="submission" date="2018-06" db="EMBL/GenBank/DDBJ databases">
        <authorList>
            <consortium name="Pathogen Informatics"/>
            <person name="Doyle S."/>
        </authorList>
    </citation>
    <scope>NUCLEOTIDE SEQUENCE [LARGE SCALE GENOMIC DNA]</scope>
    <source>
        <strain evidence="1 2">NCTC12195</strain>
    </source>
</reference>
<proteinExistence type="predicted"/>
<gene>
    <name evidence="1" type="primary">ftsA_1</name>
    <name evidence="1" type="ORF">NCTC12195_02061</name>
</gene>
<protein>
    <submittedName>
        <fullName evidence="1">Cell division protein</fullName>
    </submittedName>
</protein>